<dbReference type="InterPro" id="IPR008927">
    <property type="entry name" value="6-PGluconate_DH-like_C_sf"/>
</dbReference>
<proteinExistence type="inferred from homology"/>
<dbReference type="SUPFAM" id="SSF48179">
    <property type="entry name" value="6-phosphogluconate dehydrogenase C-terminal domain-like"/>
    <property type="match status" value="1"/>
</dbReference>
<feature type="domain" description="3-hydroxyisobutyrate dehydrogenase-like NAD-binding" evidence="6">
    <location>
        <begin position="166"/>
        <end position="277"/>
    </location>
</feature>
<dbReference type="Gene3D" id="1.10.1040.10">
    <property type="entry name" value="N-(1-d-carboxylethyl)-l-norvaline Dehydrogenase, domain 2"/>
    <property type="match status" value="1"/>
</dbReference>
<dbReference type="GO" id="GO:0050661">
    <property type="term" value="F:NADP binding"/>
    <property type="evidence" value="ECO:0007669"/>
    <property type="project" value="InterPro"/>
</dbReference>
<dbReference type="GO" id="GO:0051287">
    <property type="term" value="F:NAD binding"/>
    <property type="evidence" value="ECO:0007669"/>
    <property type="project" value="InterPro"/>
</dbReference>
<gene>
    <name evidence="7" type="ORF">DPM19_05460</name>
</gene>
<dbReference type="GO" id="GO:0016054">
    <property type="term" value="P:organic acid catabolic process"/>
    <property type="evidence" value="ECO:0007669"/>
    <property type="project" value="UniProtKB-ARBA"/>
</dbReference>
<sequence length="285" mass="29095">MQEEQDARGPVYGFIGLGQMGGPMAAHVPAPIVYDVSPAAVEPLVAGGARAASGPAEVAASADVISVMVRDDAQVDAVFAEMAEALRPGTVLAVHSTIRPRTAEALAERARRLGVDVVDAPVSGSVFGAVAGTLGVMVGGSAEAFARVEGPFSSWSGLVLHVGPVGAGTRAKLARNILQFVGFAAAAEAQRLAEAAGVSLRRLGRIVRHSDSVSGGPGSVILRPTTAPMTPDDPLYDAMRHALALGEKDLSLAFDLADELGVDLPLARMAAPLLAEALGVPEERS</sequence>
<evidence type="ECO:0000256" key="4">
    <source>
        <dbReference type="PIRSR" id="PIRSR000103-1"/>
    </source>
</evidence>
<accession>A0A365HB70</accession>
<keyword evidence="3" id="KW-0520">NAD</keyword>
<keyword evidence="8" id="KW-1185">Reference proteome</keyword>
<keyword evidence="2" id="KW-0560">Oxidoreductase</keyword>
<dbReference type="GO" id="GO:0016491">
    <property type="term" value="F:oxidoreductase activity"/>
    <property type="evidence" value="ECO:0007669"/>
    <property type="project" value="UniProtKB-KW"/>
</dbReference>
<evidence type="ECO:0000256" key="1">
    <source>
        <dbReference type="ARBA" id="ARBA00009080"/>
    </source>
</evidence>
<feature type="active site" evidence="4">
    <location>
        <position position="172"/>
    </location>
</feature>
<dbReference type="Proteomes" id="UP000251891">
    <property type="component" value="Unassembled WGS sequence"/>
</dbReference>
<dbReference type="OrthoDB" id="3185659at2"/>
<dbReference type="PIRSF" id="PIRSF000103">
    <property type="entry name" value="HIBADH"/>
    <property type="match status" value="1"/>
</dbReference>
<evidence type="ECO:0000259" key="6">
    <source>
        <dbReference type="Pfam" id="PF14833"/>
    </source>
</evidence>
<dbReference type="InterPro" id="IPR036291">
    <property type="entry name" value="NAD(P)-bd_dom_sf"/>
</dbReference>
<dbReference type="InterPro" id="IPR029154">
    <property type="entry name" value="HIBADH-like_NADP-bd"/>
</dbReference>
<dbReference type="InterPro" id="IPR006115">
    <property type="entry name" value="6PGDH_NADP-bd"/>
</dbReference>
<dbReference type="Pfam" id="PF14833">
    <property type="entry name" value="NAD_binding_11"/>
    <property type="match status" value="1"/>
</dbReference>
<dbReference type="InterPro" id="IPR002204">
    <property type="entry name" value="3-OH-isobutyrate_DH-rel_CS"/>
</dbReference>
<evidence type="ECO:0000313" key="8">
    <source>
        <dbReference type="Proteomes" id="UP000251891"/>
    </source>
</evidence>
<dbReference type="PROSITE" id="PS00895">
    <property type="entry name" value="3_HYDROXYISOBUT_DH"/>
    <property type="match status" value="1"/>
</dbReference>
<reference evidence="7 8" key="1">
    <citation type="submission" date="2018-06" db="EMBL/GenBank/DDBJ databases">
        <title>Actinomadura craniellae sp. nov. isolated from marine sponge Craniella sp.</title>
        <authorList>
            <person name="Li L."/>
            <person name="Xu Q.H."/>
            <person name="Lin H.W."/>
            <person name="Lu Y.H."/>
        </authorList>
    </citation>
    <scope>NUCLEOTIDE SEQUENCE [LARGE SCALE GENOMIC DNA]</scope>
    <source>
        <strain evidence="7 8">LHW63021</strain>
    </source>
</reference>
<evidence type="ECO:0000256" key="2">
    <source>
        <dbReference type="ARBA" id="ARBA00023002"/>
    </source>
</evidence>
<evidence type="ECO:0000256" key="3">
    <source>
        <dbReference type="ARBA" id="ARBA00023027"/>
    </source>
</evidence>
<protein>
    <submittedName>
        <fullName evidence="7">NAD(P)-dependent oxidoreductase</fullName>
    </submittedName>
</protein>
<dbReference type="AlphaFoldDB" id="A0A365HB70"/>
<feature type="domain" description="6-phosphogluconate dehydrogenase NADP-binding" evidence="5">
    <location>
        <begin position="13"/>
        <end position="163"/>
    </location>
</feature>
<name>A0A365HB70_9ACTN</name>
<dbReference type="Gene3D" id="3.40.50.720">
    <property type="entry name" value="NAD(P)-binding Rossmann-like Domain"/>
    <property type="match status" value="1"/>
</dbReference>
<comment type="caution">
    <text evidence="7">The sequence shown here is derived from an EMBL/GenBank/DDBJ whole genome shotgun (WGS) entry which is preliminary data.</text>
</comment>
<dbReference type="PANTHER" id="PTHR43060">
    <property type="entry name" value="3-HYDROXYISOBUTYRATE DEHYDROGENASE-LIKE 1, MITOCHONDRIAL-RELATED"/>
    <property type="match status" value="1"/>
</dbReference>
<dbReference type="SUPFAM" id="SSF51735">
    <property type="entry name" value="NAD(P)-binding Rossmann-fold domains"/>
    <property type="match status" value="1"/>
</dbReference>
<evidence type="ECO:0000259" key="5">
    <source>
        <dbReference type="Pfam" id="PF03446"/>
    </source>
</evidence>
<organism evidence="7 8">
    <name type="scientific">Actinomadura craniellae</name>
    <dbReference type="NCBI Taxonomy" id="2231787"/>
    <lineage>
        <taxon>Bacteria</taxon>
        <taxon>Bacillati</taxon>
        <taxon>Actinomycetota</taxon>
        <taxon>Actinomycetes</taxon>
        <taxon>Streptosporangiales</taxon>
        <taxon>Thermomonosporaceae</taxon>
        <taxon>Actinomadura</taxon>
    </lineage>
</organism>
<dbReference type="PANTHER" id="PTHR43060:SF15">
    <property type="entry name" value="3-HYDROXYISOBUTYRATE DEHYDROGENASE-LIKE 1, MITOCHONDRIAL-RELATED"/>
    <property type="match status" value="1"/>
</dbReference>
<dbReference type="EMBL" id="QLYX01000002">
    <property type="protein sequence ID" value="RAY16331.1"/>
    <property type="molecule type" value="Genomic_DNA"/>
</dbReference>
<dbReference type="InterPro" id="IPR015815">
    <property type="entry name" value="HIBADH-related"/>
</dbReference>
<dbReference type="Pfam" id="PF03446">
    <property type="entry name" value="NAD_binding_2"/>
    <property type="match status" value="1"/>
</dbReference>
<dbReference type="RefSeq" id="WP_111863670.1">
    <property type="nucleotide sequence ID" value="NZ_QLYX01000002.1"/>
</dbReference>
<dbReference type="InterPro" id="IPR013328">
    <property type="entry name" value="6PGD_dom2"/>
</dbReference>
<comment type="similarity">
    <text evidence="1">Belongs to the HIBADH-related family.</text>
</comment>
<evidence type="ECO:0000313" key="7">
    <source>
        <dbReference type="EMBL" id="RAY16331.1"/>
    </source>
</evidence>